<evidence type="ECO:0000259" key="1">
    <source>
        <dbReference type="Pfam" id="PF19266"/>
    </source>
</evidence>
<dbReference type="Proteomes" id="UP000321436">
    <property type="component" value="Unassembled WGS sequence"/>
</dbReference>
<gene>
    <name evidence="2" type="ORF">CCY01nite_22860</name>
</gene>
<dbReference type="EMBL" id="BKAU01000002">
    <property type="protein sequence ID" value="GEP96026.1"/>
    <property type="molecule type" value="Genomic_DNA"/>
</dbReference>
<dbReference type="RefSeq" id="WP_146861324.1">
    <property type="nucleotide sequence ID" value="NZ_BKAU01000002.1"/>
</dbReference>
<dbReference type="AlphaFoldDB" id="A0A512RJZ6"/>
<comment type="caution">
    <text evidence="2">The sequence shown here is derived from an EMBL/GenBank/DDBJ whole genome shotgun (WGS) entry which is preliminary data.</text>
</comment>
<dbReference type="InterPro" id="IPR045361">
    <property type="entry name" value="CIS_tube_prot_N"/>
</dbReference>
<reference evidence="2 3" key="1">
    <citation type="submission" date="2019-07" db="EMBL/GenBank/DDBJ databases">
        <title>Whole genome shotgun sequence of Chitinophaga cymbidii NBRC 109752.</title>
        <authorList>
            <person name="Hosoyama A."/>
            <person name="Uohara A."/>
            <person name="Ohji S."/>
            <person name="Ichikawa N."/>
        </authorList>
    </citation>
    <scope>NUCLEOTIDE SEQUENCE [LARGE SCALE GENOMIC DNA]</scope>
    <source>
        <strain evidence="2 3">NBRC 109752</strain>
    </source>
</reference>
<keyword evidence="3" id="KW-1185">Reference proteome</keyword>
<dbReference type="Pfam" id="PF19266">
    <property type="entry name" value="CIS_tube"/>
    <property type="match status" value="1"/>
</dbReference>
<dbReference type="OrthoDB" id="9815939at2"/>
<evidence type="ECO:0000313" key="2">
    <source>
        <dbReference type="EMBL" id="GEP96026.1"/>
    </source>
</evidence>
<accession>A0A512RJZ6</accession>
<evidence type="ECO:0000313" key="3">
    <source>
        <dbReference type="Proteomes" id="UP000321436"/>
    </source>
</evidence>
<organism evidence="2 3">
    <name type="scientific">Chitinophaga cymbidii</name>
    <dbReference type="NCBI Taxonomy" id="1096750"/>
    <lineage>
        <taxon>Bacteria</taxon>
        <taxon>Pseudomonadati</taxon>
        <taxon>Bacteroidota</taxon>
        <taxon>Chitinophagia</taxon>
        <taxon>Chitinophagales</taxon>
        <taxon>Chitinophagaceae</taxon>
        <taxon>Chitinophaga</taxon>
    </lineage>
</organism>
<feature type="domain" description="Contractile injection system tube protein N-terminal" evidence="1">
    <location>
        <begin position="11"/>
        <end position="190"/>
    </location>
</feature>
<sequence length="256" mass="28533">MLDAIFGGGKLVKMIIQAYRPTVPGTTTRVLSTVKEDQYAVQINPESYSINHNVNYQRSDAIGTSDSAPKLANMSPTSMSFTIIFDGTGVVPPPAGPLDNIPIAGAVADLFSDDEKYDVMKEIAKFSKVVYTFDPASHGPRWVQITWGRQIYDCVMISMALNYKLFDVNGTPLRVEAQVSFQSAISDILRENKEGKESPDLTHQRTVIAGDTLPLMTHEIYGKPEYYIEVARTNKLYDFRRLRKGSDITFPPAKKQ</sequence>
<name>A0A512RJZ6_9BACT</name>
<proteinExistence type="predicted"/>
<protein>
    <recommendedName>
        <fullName evidence="1">Contractile injection system tube protein N-terminal domain-containing protein</fullName>
    </recommendedName>
</protein>